<evidence type="ECO:0000313" key="3">
    <source>
        <dbReference type="EMBL" id="TQR87402.1"/>
    </source>
</evidence>
<name>A0A544W5A4_9MYCO</name>
<dbReference type="Gene3D" id="2.60.120.10">
    <property type="entry name" value="Jelly Rolls"/>
    <property type="match status" value="1"/>
</dbReference>
<dbReference type="Proteomes" id="UP000315759">
    <property type="component" value="Unassembled WGS sequence"/>
</dbReference>
<dbReference type="EMBL" id="VIFX01000006">
    <property type="protein sequence ID" value="TQR87402.1"/>
    <property type="molecule type" value="Genomic_DNA"/>
</dbReference>
<comment type="caution">
    <text evidence="3">The sequence shown here is derived from an EMBL/GenBank/DDBJ whole genome shotgun (WGS) entry which is preliminary data.</text>
</comment>
<accession>A0A544W5A4</accession>
<feature type="domain" description="Cupin type-2" evidence="2">
    <location>
        <begin position="112"/>
        <end position="180"/>
    </location>
</feature>
<reference evidence="3 4" key="1">
    <citation type="submission" date="2018-10" db="EMBL/GenBank/DDBJ databases">
        <title>Draft genome of Mycobacterium hodleri strain B.</title>
        <authorList>
            <person name="Amande T.J."/>
            <person name="Mcgenity T.J."/>
        </authorList>
    </citation>
    <scope>NUCLEOTIDE SEQUENCE [LARGE SCALE GENOMIC DNA]</scope>
    <source>
        <strain evidence="3 4">B</strain>
    </source>
</reference>
<dbReference type="InterPro" id="IPR014710">
    <property type="entry name" value="RmlC-like_jellyroll"/>
</dbReference>
<proteinExistence type="predicted"/>
<evidence type="ECO:0000259" key="2">
    <source>
        <dbReference type="Pfam" id="PF07883"/>
    </source>
</evidence>
<protein>
    <submittedName>
        <fullName evidence="3">Cupin domain-containing protein</fullName>
    </submittedName>
</protein>
<keyword evidence="4" id="KW-1185">Reference proteome</keyword>
<dbReference type="SUPFAM" id="SSF51182">
    <property type="entry name" value="RmlC-like cupins"/>
    <property type="match status" value="1"/>
</dbReference>
<feature type="compositionally biased region" description="Basic and acidic residues" evidence="1">
    <location>
        <begin position="1"/>
        <end position="15"/>
    </location>
</feature>
<evidence type="ECO:0000313" key="4">
    <source>
        <dbReference type="Proteomes" id="UP000315759"/>
    </source>
</evidence>
<evidence type="ECO:0000256" key="1">
    <source>
        <dbReference type="SAM" id="MobiDB-lite"/>
    </source>
</evidence>
<dbReference type="PANTHER" id="PTHR38599:SF1">
    <property type="entry name" value="CUPIN DOMAIN PROTEIN (AFU_ORTHOLOGUE AFUA_3G13620)"/>
    <property type="match status" value="1"/>
</dbReference>
<dbReference type="AlphaFoldDB" id="A0A544W5A4"/>
<sequence>MLRASGRDFAPRSREPTAASPVRGGRARVRGSGTSPEYDARAARSHTRGPNERHHLMIRRISAALACAVLGVSDPCTATAGAQPSDSSSVVRDILQTTPIEADGPQEAVTGVVVFPPGSSAGHHIHHGIESGYVLSGDVEVVKDGEPGRIYQAGETFVTTRDHPHVSRNPGDVEARAVVTWVVDAGVPLTTPVP</sequence>
<dbReference type="InterPro" id="IPR011051">
    <property type="entry name" value="RmlC_Cupin_sf"/>
</dbReference>
<dbReference type="Pfam" id="PF07883">
    <property type="entry name" value="Cupin_2"/>
    <property type="match status" value="1"/>
</dbReference>
<dbReference type="InterPro" id="IPR013096">
    <property type="entry name" value="Cupin_2"/>
</dbReference>
<organism evidence="3 4">
    <name type="scientific">Mycolicibacterium hodleri</name>
    <dbReference type="NCBI Taxonomy" id="49897"/>
    <lineage>
        <taxon>Bacteria</taxon>
        <taxon>Bacillati</taxon>
        <taxon>Actinomycetota</taxon>
        <taxon>Actinomycetes</taxon>
        <taxon>Mycobacteriales</taxon>
        <taxon>Mycobacteriaceae</taxon>
        <taxon>Mycolicibacterium</taxon>
    </lineage>
</organism>
<gene>
    <name evidence="3" type="ORF">D8S82_06340</name>
</gene>
<dbReference type="PANTHER" id="PTHR38599">
    <property type="entry name" value="CUPIN DOMAIN PROTEIN (AFU_ORTHOLOGUE AFUA_3G13620)"/>
    <property type="match status" value="1"/>
</dbReference>
<feature type="region of interest" description="Disordered" evidence="1">
    <location>
        <begin position="1"/>
        <end position="51"/>
    </location>
</feature>